<dbReference type="STRING" id="1566387.QV13_05455"/>
<dbReference type="Pfam" id="PF04956">
    <property type="entry name" value="TrbC"/>
    <property type="match status" value="1"/>
</dbReference>
<keyword evidence="4" id="KW-1185">Reference proteome</keyword>
<dbReference type="Proteomes" id="UP000094412">
    <property type="component" value="Unassembled WGS sequence"/>
</dbReference>
<gene>
    <name evidence="3" type="ORF">QV13_05455</name>
</gene>
<evidence type="ECO:0000313" key="3">
    <source>
        <dbReference type="EMBL" id="OCX22888.1"/>
    </source>
</evidence>
<dbReference type="EMBL" id="MDEO01000026">
    <property type="protein sequence ID" value="OCX22888.1"/>
    <property type="molecule type" value="Genomic_DNA"/>
</dbReference>
<dbReference type="OrthoDB" id="8401343at2"/>
<keyword evidence="2" id="KW-0472">Membrane</keyword>
<proteinExistence type="predicted"/>
<evidence type="ECO:0000313" key="4">
    <source>
        <dbReference type="Proteomes" id="UP000094412"/>
    </source>
</evidence>
<feature type="transmembrane region" description="Helical" evidence="2">
    <location>
        <begin position="27"/>
        <end position="46"/>
    </location>
</feature>
<comment type="subcellular location">
    <subcellularLocation>
        <location evidence="1">Membrane</location>
        <topology evidence="1">Multi-pass membrane protein</topology>
    </subcellularLocation>
</comment>
<reference evidence="3 4" key="1">
    <citation type="submission" date="2016-08" db="EMBL/GenBank/DDBJ databases">
        <title>Whole genome sequence of Mesorhizobium sp. strain UASWS1009 isolated from industrial sewage.</title>
        <authorList>
            <person name="Crovadore J."/>
            <person name="Calmin G."/>
            <person name="Chablais R."/>
            <person name="Cochard B."/>
            <person name="Lefort F."/>
        </authorList>
    </citation>
    <scope>NUCLEOTIDE SEQUENCE [LARGE SCALE GENOMIC DNA]</scope>
    <source>
        <strain evidence="3 4">UASWS1009</strain>
    </source>
</reference>
<organism evidence="3 4">
    <name type="scientific">Mesorhizobium hungaricum</name>
    <dbReference type="NCBI Taxonomy" id="1566387"/>
    <lineage>
        <taxon>Bacteria</taxon>
        <taxon>Pseudomonadati</taxon>
        <taxon>Pseudomonadota</taxon>
        <taxon>Alphaproteobacteria</taxon>
        <taxon>Hyphomicrobiales</taxon>
        <taxon>Phyllobacteriaceae</taxon>
        <taxon>Mesorhizobium</taxon>
    </lineage>
</organism>
<keyword evidence="2" id="KW-0812">Transmembrane</keyword>
<protein>
    <submittedName>
        <fullName evidence="3">Conjugal transfer protein TrbC</fullName>
    </submittedName>
</protein>
<evidence type="ECO:0000256" key="1">
    <source>
        <dbReference type="ARBA" id="ARBA00004141"/>
    </source>
</evidence>
<comment type="caution">
    <text evidence="3">The sequence shown here is derived from an EMBL/GenBank/DDBJ whole genome shotgun (WGS) entry which is preliminary data.</text>
</comment>
<dbReference type="GO" id="GO:0016020">
    <property type="term" value="C:membrane"/>
    <property type="evidence" value="ECO:0007669"/>
    <property type="project" value="UniProtKB-SubCell"/>
</dbReference>
<keyword evidence="2" id="KW-1133">Transmembrane helix</keyword>
<sequence length="123" mass="12743">MNSVKAFCGGLKDAARKGWNSPLGKRVIVHSTMATVSAGILFMSAIEPAAAQNLQALQNAADRIVQFFTGPFGRSIGAIAFIGMFLAAAFGYWSWGALLRVGGSLAGMFAAAELVDFLAGGAQ</sequence>
<evidence type="ECO:0000256" key="2">
    <source>
        <dbReference type="SAM" id="Phobius"/>
    </source>
</evidence>
<dbReference type="InterPro" id="IPR007039">
    <property type="entry name" value="TrbC/VirB2"/>
</dbReference>
<name>A0A1C2E7A8_9HYPH</name>
<dbReference type="RefSeq" id="WP_065996917.1">
    <property type="nucleotide sequence ID" value="NZ_MDEO01000026.1"/>
</dbReference>
<dbReference type="AlphaFoldDB" id="A0A1C2E7A8"/>
<accession>A0A1C2E7A8</accession>
<feature type="transmembrane region" description="Helical" evidence="2">
    <location>
        <begin position="76"/>
        <end position="95"/>
    </location>
</feature>